<keyword evidence="2" id="KW-1185">Reference proteome</keyword>
<sequence>MTPISLNQNDPHRYDDILDLPHHVSKKHPQMARDSRAAQFAPFSALTGYGEAINEAGRQVDARHLPGADEQDEINAVLQEILQLDHPAVDVCYFVKDEKKDGGHYQEKEGSVRRINSGMMEFDDRSKIAIGDIWNIRILKR</sequence>
<dbReference type="RefSeq" id="WP_370595886.1">
    <property type="nucleotide sequence ID" value="NZ_JALBUR010000009.1"/>
</dbReference>
<gene>
    <name evidence="1" type="ORF">MOZ60_05105</name>
</gene>
<comment type="caution">
    <text evidence="1">The sequence shown here is derived from an EMBL/GenBank/DDBJ whole genome shotgun (WGS) entry which is preliminary data.</text>
</comment>
<dbReference type="Proteomes" id="UP001286174">
    <property type="component" value="Unassembled WGS sequence"/>
</dbReference>
<evidence type="ECO:0000313" key="2">
    <source>
        <dbReference type="Proteomes" id="UP001286174"/>
    </source>
</evidence>
<evidence type="ECO:0000313" key="1">
    <source>
        <dbReference type="EMBL" id="MDX8419471.1"/>
    </source>
</evidence>
<name>A0AB35U4F3_9FIRM</name>
<accession>A0AB35U4F3</accession>
<evidence type="ECO:0008006" key="3">
    <source>
        <dbReference type="Google" id="ProtNLM"/>
    </source>
</evidence>
<dbReference type="AlphaFoldDB" id="A0AB35U4F3"/>
<proteinExistence type="predicted"/>
<organism evidence="1 2">
    <name type="scientific">Grylomicrobium aquisgranensis</name>
    <dbReference type="NCBI Taxonomy" id="2926318"/>
    <lineage>
        <taxon>Bacteria</taxon>
        <taxon>Bacillati</taxon>
        <taxon>Bacillota</taxon>
        <taxon>Erysipelotrichia</taxon>
        <taxon>Erysipelotrichales</taxon>
        <taxon>Erysipelotrichaceae</taxon>
        <taxon>Grylomicrobium</taxon>
    </lineage>
</organism>
<reference evidence="1 2" key="1">
    <citation type="submission" date="2022-03" db="EMBL/GenBank/DDBJ databases">
        <title>Novel taxa within the pig intestine.</title>
        <authorList>
            <person name="Wylensek D."/>
            <person name="Bishof K."/>
            <person name="Afrizal A."/>
            <person name="Clavel T."/>
        </authorList>
    </citation>
    <scope>NUCLEOTIDE SEQUENCE [LARGE SCALE GENOMIC DNA]</scope>
    <source>
        <strain evidence="1 2">CLA-KB-P133</strain>
    </source>
</reference>
<dbReference type="EMBL" id="JALBUR010000009">
    <property type="protein sequence ID" value="MDX8419471.1"/>
    <property type="molecule type" value="Genomic_DNA"/>
</dbReference>
<protein>
    <recommendedName>
        <fullName evidence="3">YolD-like protein</fullName>
    </recommendedName>
</protein>